<dbReference type="Pfam" id="PF00620">
    <property type="entry name" value="RhoGAP"/>
    <property type="match status" value="1"/>
</dbReference>
<dbReference type="InterPro" id="IPR036028">
    <property type="entry name" value="SH3-like_dom_sf"/>
</dbReference>
<evidence type="ECO:0000313" key="7">
    <source>
        <dbReference type="EMBL" id="KAK2573877.1"/>
    </source>
</evidence>
<dbReference type="SUPFAM" id="SSF50044">
    <property type="entry name" value="SH3-domain"/>
    <property type="match status" value="1"/>
</dbReference>
<evidence type="ECO:0000256" key="3">
    <source>
        <dbReference type="PROSITE-ProRule" id="PRU00192"/>
    </source>
</evidence>
<keyword evidence="8" id="KW-1185">Reference proteome</keyword>
<dbReference type="SMART" id="SM00324">
    <property type="entry name" value="RhoGAP"/>
    <property type="match status" value="1"/>
</dbReference>
<dbReference type="PANTHER" id="PTHR15729:SF10">
    <property type="entry name" value="GTPASE-ACTIVATING PROTEIN CDGAPR"/>
    <property type="match status" value="1"/>
</dbReference>
<protein>
    <submittedName>
        <fullName evidence="7">Rho GTPase-activating protein 32</fullName>
    </submittedName>
</protein>
<comment type="caution">
    <text evidence="7">The sequence shown here is derived from an EMBL/GenBank/DDBJ whole genome shotgun (WGS) entry which is preliminary data.</text>
</comment>
<dbReference type="Gene3D" id="2.30.30.40">
    <property type="entry name" value="SH3 Domains"/>
    <property type="match status" value="1"/>
</dbReference>
<keyword evidence="2" id="KW-0343">GTPase activation</keyword>
<evidence type="ECO:0000256" key="1">
    <source>
        <dbReference type="ARBA" id="ARBA00022443"/>
    </source>
</evidence>
<dbReference type="PROSITE" id="PS50002">
    <property type="entry name" value="SH3"/>
    <property type="match status" value="1"/>
</dbReference>
<feature type="region of interest" description="Disordered" evidence="4">
    <location>
        <begin position="609"/>
        <end position="639"/>
    </location>
</feature>
<reference evidence="7" key="1">
    <citation type="journal article" date="2023" name="G3 (Bethesda)">
        <title>Whole genome assembly and annotation of the endangered Caribbean coral Acropora cervicornis.</title>
        <authorList>
            <person name="Selwyn J.D."/>
            <person name="Vollmer S.V."/>
        </authorList>
    </citation>
    <scope>NUCLEOTIDE SEQUENCE</scope>
    <source>
        <strain evidence="7">K2</strain>
    </source>
</reference>
<dbReference type="PANTHER" id="PTHR15729">
    <property type="entry name" value="CDC42 GTPASE-ACTIVATING PROTEIN"/>
    <property type="match status" value="1"/>
</dbReference>
<dbReference type="GO" id="GO:0007264">
    <property type="term" value="P:small GTPase-mediated signal transduction"/>
    <property type="evidence" value="ECO:0007669"/>
    <property type="project" value="TreeGrafter"/>
</dbReference>
<organism evidence="7 8">
    <name type="scientific">Acropora cervicornis</name>
    <name type="common">Staghorn coral</name>
    <dbReference type="NCBI Taxonomy" id="6130"/>
    <lineage>
        <taxon>Eukaryota</taxon>
        <taxon>Metazoa</taxon>
        <taxon>Cnidaria</taxon>
        <taxon>Anthozoa</taxon>
        <taxon>Hexacorallia</taxon>
        <taxon>Scleractinia</taxon>
        <taxon>Astrocoeniina</taxon>
        <taxon>Acroporidae</taxon>
        <taxon>Acropora</taxon>
    </lineage>
</organism>
<dbReference type="Proteomes" id="UP001249851">
    <property type="component" value="Unassembled WGS sequence"/>
</dbReference>
<evidence type="ECO:0000256" key="2">
    <source>
        <dbReference type="ARBA" id="ARBA00022468"/>
    </source>
</evidence>
<dbReference type="InterPro" id="IPR008936">
    <property type="entry name" value="Rho_GTPase_activation_prot"/>
</dbReference>
<evidence type="ECO:0000259" key="5">
    <source>
        <dbReference type="PROSITE" id="PS50002"/>
    </source>
</evidence>
<feature type="domain" description="SH3" evidence="5">
    <location>
        <begin position="211"/>
        <end position="273"/>
    </location>
</feature>
<evidence type="ECO:0000259" key="6">
    <source>
        <dbReference type="PROSITE" id="PS50238"/>
    </source>
</evidence>
<dbReference type="SUPFAM" id="SSF48350">
    <property type="entry name" value="GTPase activation domain, GAP"/>
    <property type="match status" value="1"/>
</dbReference>
<dbReference type="SMART" id="SM00326">
    <property type="entry name" value="SH3"/>
    <property type="match status" value="1"/>
</dbReference>
<dbReference type="AlphaFoldDB" id="A0AAD9R652"/>
<dbReference type="FunFam" id="2.30.30.40:FF:000207">
    <property type="entry name" value="CLUMA_CG020965, isoform A"/>
    <property type="match status" value="1"/>
</dbReference>
<dbReference type="EMBL" id="JARQWQ010000002">
    <property type="protein sequence ID" value="KAK2573877.1"/>
    <property type="molecule type" value="Genomic_DNA"/>
</dbReference>
<reference evidence="7" key="2">
    <citation type="journal article" date="2023" name="Science">
        <title>Genomic signatures of disease resistance in endangered staghorn corals.</title>
        <authorList>
            <person name="Vollmer S.V."/>
            <person name="Selwyn J.D."/>
            <person name="Despard B.A."/>
            <person name="Roesel C.L."/>
        </authorList>
    </citation>
    <scope>NUCLEOTIDE SEQUENCE</scope>
    <source>
        <strain evidence="7">K2</strain>
    </source>
</reference>
<feature type="domain" description="Rho-GAP" evidence="6">
    <location>
        <begin position="361"/>
        <end position="545"/>
    </location>
</feature>
<dbReference type="Gene3D" id="1.10.555.10">
    <property type="entry name" value="Rho GTPase activation protein"/>
    <property type="match status" value="1"/>
</dbReference>
<gene>
    <name evidence="7" type="ORF">P5673_001584</name>
</gene>
<evidence type="ECO:0000313" key="8">
    <source>
        <dbReference type="Proteomes" id="UP001249851"/>
    </source>
</evidence>
<dbReference type="CDD" id="cd11835">
    <property type="entry name" value="SH3_ARHGAP32_33"/>
    <property type="match status" value="1"/>
</dbReference>
<dbReference type="InterPro" id="IPR001452">
    <property type="entry name" value="SH3_domain"/>
</dbReference>
<dbReference type="InterPro" id="IPR051576">
    <property type="entry name" value="PX-Rho_GAP"/>
</dbReference>
<feature type="region of interest" description="Disordered" evidence="4">
    <location>
        <begin position="866"/>
        <end position="885"/>
    </location>
</feature>
<dbReference type="PROSITE" id="PS50238">
    <property type="entry name" value="RHOGAP"/>
    <property type="match status" value="1"/>
</dbReference>
<sequence length="913" mass="102085">MTTRFASEKSPTGTHFVLTAIDNDSTISQTQCDANNRNSRPTRLPLDSSGTTCKSVGFEKSSPMAKRLDHFYGDVNGYRSFKKFCLYKGNGVEKRYTNGTDEDGVVLVNVICRGKSWVLTRTIDNFRLLDRELHRCLFDRFHSKLKSLARLQDTEEFVKSHECRKILQDYLVHLSQLADDAMNCSAVLNWFELDNHGNHMLVTDESPINVPGIAAAHVIKRYTAQAVDEISLEVGSIISVIDMPPVDESLWWRGKQGFEVGFFPSQCVEVIGDKTDGQTPLPATTPSPHMTPVAKKRGKIVSFLRLFLSSRPSKARLLQSGILKERTFGCDLGEHLAKNNNQDGKICVIQLFASRILLTKAPTESPFFLAVPSVLKKCAEVIESHGIVDGIYRLSGMSSNIQKLRLAFDGEEPPDLLKECYLRDIHCISSLLKMYFRELPNPLLTYHLYDKFVIPEESERQIAVHHVVQQLPPPHYRTLEYLLRHLSRVASFSSQTGMHAKNLAIVWSPNLLRPMALDSGGTALLEVSVQAIIIEYLVRNVHVFFDQHAAAAVIVANPRFSTGSRLTQQRVETDLDIAGIPSIGPRIASLSISPPTKLITLEEARARAQSTPAKSIAHHGGSNPADAPQTSQSPVCRTSLDLPVRSKTVDGSVNGRKWKGFFNKGKSFDVAEPVTKSKQTDPENNLNVGRDTKKDLVEGVRHVRSEENLSGSTIEKPPLPVKTRHVHAEVKQCEAVNEIKTTLHQPVTISFTHKPVRERIASFESKRHSAMPSFQRVPSDQNMFYTKVSYPPRPSHRRASTGGEEIHMNVQRRERTNADHRPVSVYDNRPVSIYDNEPPNPCRYSSPVFSEKYRVIPEDKLPYRYSTPGGIATPPLKRTSKGAKLSDQKIAVTGARLAHTPLVQCANSNRPMH</sequence>
<accession>A0AAD9R652</accession>
<keyword evidence="1 3" id="KW-0728">SH3 domain</keyword>
<proteinExistence type="predicted"/>
<feature type="region of interest" description="Disordered" evidence="4">
    <location>
        <begin position="29"/>
        <end position="49"/>
    </location>
</feature>
<name>A0AAD9R652_ACRCE</name>
<feature type="compositionally biased region" description="Polar residues" evidence="4">
    <location>
        <begin position="29"/>
        <end position="41"/>
    </location>
</feature>
<dbReference type="GO" id="GO:0005096">
    <property type="term" value="F:GTPase activator activity"/>
    <property type="evidence" value="ECO:0007669"/>
    <property type="project" value="UniProtKB-KW"/>
</dbReference>
<dbReference type="InterPro" id="IPR000198">
    <property type="entry name" value="RhoGAP_dom"/>
</dbReference>
<evidence type="ECO:0000256" key="4">
    <source>
        <dbReference type="SAM" id="MobiDB-lite"/>
    </source>
</evidence>